<sequence length="320" mass="33669">MCDRRTTAEIARLADRRPDPPRRPQRGGEISSDSDDAPAARGDLICDSMYLLPFSNRLPTNVATQPVPLPTPATRGAADTDGGDADGAGESDGCGLLEQALQLLREVHAHVCTRHTGRIDWHAIAASLNEHRACAACAAGAAAGGQAPQRKLPPPLCAAAVRRLWRAVAYSRTEEEVGDAPETSDSHRVARSALLARIGGAVASHAAGESDDASDIEGYLLSERQRQSLTQQSVVDDLAARRKGTPRLVGSAFPPPPGLLPPPPPADGSGPLDLGLGPPRKKPADPETKHGRHVFLLRLGAAAEEARPPEKRNTGGTCLF</sequence>
<feature type="compositionally biased region" description="Basic and acidic residues" evidence="1">
    <location>
        <begin position="304"/>
        <end position="313"/>
    </location>
</feature>
<reference evidence="2" key="2">
    <citation type="submission" date="2024-10" db="UniProtKB">
        <authorList>
            <consortium name="EnsemblProtists"/>
        </authorList>
    </citation>
    <scope>IDENTIFICATION</scope>
</reference>
<feature type="region of interest" description="Disordered" evidence="1">
    <location>
        <begin position="1"/>
        <end position="39"/>
    </location>
</feature>
<feature type="region of interest" description="Disordered" evidence="1">
    <location>
        <begin position="61"/>
        <end position="91"/>
    </location>
</feature>
<proteinExistence type="predicted"/>
<dbReference type="GeneID" id="17252732"/>
<feature type="region of interest" description="Disordered" evidence="1">
    <location>
        <begin position="245"/>
        <end position="291"/>
    </location>
</feature>
<dbReference type="EnsemblProtists" id="EOD06597">
    <property type="protein sequence ID" value="EOD06597"/>
    <property type="gene ID" value="EMIHUDRAFT_453449"/>
</dbReference>
<dbReference type="HOGENOM" id="CLU_920077_0_0_1"/>
<reference evidence="3" key="1">
    <citation type="journal article" date="2013" name="Nature">
        <title>Pan genome of the phytoplankton Emiliania underpins its global distribution.</title>
        <authorList>
            <person name="Read B.A."/>
            <person name="Kegel J."/>
            <person name="Klute M.J."/>
            <person name="Kuo A."/>
            <person name="Lefebvre S.C."/>
            <person name="Maumus F."/>
            <person name="Mayer C."/>
            <person name="Miller J."/>
            <person name="Monier A."/>
            <person name="Salamov A."/>
            <person name="Young J."/>
            <person name="Aguilar M."/>
            <person name="Claverie J.M."/>
            <person name="Frickenhaus S."/>
            <person name="Gonzalez K."/>
            <person name="Herman E.K."/>
            <person name="Lin Y.C."/>
            <person name="Napier J."/>
            <person name="Ogata H."/>
            <person name="Sarno A.F."/>
            <person name="Shmutz J."/>
            <person name="Schroeder D."/>
            <person name="de Vargas C."/>
            <person name="Verret F."/>
            <person name="von Dassow P."/>
            <person name="Valentin K."/>
            <person name="Van de Peer Y."/>
            <person name="Wheeler G."/>
            <person name="Dacks J.B."/>
            <person name="Delwiche C.F."/>
            <person name="Dyhrman S.T."/>
            <person name="Glockner G."/>
            <person name="John U."/>
            <person name="Richards T."/>
            <person name="Worden A.Z."/>
            <person name="Zhang X."/>
            <person name="Grigoriev I.V."/>
            <person name="Allen A.E."/>
            <person name="Bidle K."/>
            <person name="Borodovsky M."/>
            <person name="Bowler C."/>
            <person name="Brownlee C."/>
            <person name="Cock J.M."/>
            <person name="Elias M."/>
            <person name="Gladyshev V.N."/>
            <person name="Groth M."/>
            <person name="Guda C."/>
            <person name="Hadaegh A."/>
            <person name="Iglesias-Rodriguez M.D."/>
            <person name="Jenkins J."/>
            <person name="Jones B.M."/>
            <person name="Lawson T."/>
            <person name="Leese F."/>
            <person name="Lindquist E."/>
            <person name="Lobanov A."/>
            <person name="Lomsadze A."/>
            <person name="Malik S.B."/>
            <person name="Marsh M.E."/>
            <person name="Mackinder L."/>
            <person name="Mock T."/>
            <person name="Mueller-Roeber B."/>
            <person name="Pagarete A."/>
            <person name="Parker M."/>
            <person name="Probert I."/>
            <person name="Quesneville H."/>
            <person name="Raines C."/>
            <person name="Rensing S.A."/>
            <person name="Riano-Pachon D.M."/>
            <person name="Richier S."/>
            <person name="Rokitta S."/>
            <person name="Shiraiwa Y."/>
            <person name="Soanes D.M."/>
            <person name="van der Giezen M."/>
            <person name="Wahlund T.M."/>
            <person name="Williams B."/>
            <person name="Wilson W."/>
            <person name="Wolfe G."/>
            <person name="Wurch L.L."/>
        </authorList>
    </citation>
    <scope>NUCLEOTIDE SEQUENCE</scope>
</reference>
<evidence type="ECO:0000313" key="3">
    <source>
        <dbReference type="Proteomes" id="UP000013827"/>
    </source>
</evidence>
<feature type="compositionally biased region" description="Pro residues" evidence="1">
    <location>
        <begin position="253"/>
        <end position="266"/>
    </location>
</feature>
<feature type="compositionally biased region" description="Basic and acidic residues" evidence="1">
    <location>
        <begin position="1"/>
        <end position="22"/>
    </location>
</feature>
<evidence type="ECO:0000313" key="2">
    <source>
        <dbReference type="EnsemblProtists" id="EOD06597"/>
    </source>
</evidence>
<dbReference type="Proteomes" id="UP000013827">
    <property type="component" value="Unassembled WGS sequence"/>
</dbReference>
<evidence type="ECO:0000256" key="1">
    <source>
        <dbReference type="SAM" id="MobiDB-lite"/>
    </source>
</evidence>
<feature type="region of interest" description="Disordered" evidence="1">
    <location>
        <begin position="301"/>
        <end position="320"/>
    </location>
</feature>
<protein>
    <submittedName>
        <fullName evidence="2">Uncharacterized protein</fullName>
    </submittedName>
</protein>
<keyword evidence="3" id="KW-1185">Reference proteome</keyword>
<feature type="compositionally biased region" description="Low complexity" evidence="1">
    <location>
        <begin position="267"/>
        <end position="278"/>
    </location>
</feature>
<name>A0A0D3I5R2_EMIH1</name>
<organism evidence="2 3">
    <name type="scientific">Emiliania huxleyi (strain CCMP1516)</name>
    <dbReference type="NCBI Taxonomy" id="280463"/>
    <lineage>
        <taxon>Eukaryota</taxon>
        <taxon>Haptista</taxon>
        <taxon>Haptophyta</taxon>
        <taxon>Prymnesiophyceae</taxon>
        <taxon>Isochrysidales</taxon>
        <taxon>Noelaerhabdaceae</taxon>
        <taxon>Emiliania</taxon>
    </lineage>
</organism>
<dbReference type="AlphaFoldDB" id="A0A0D3I5R2"/>
<dbReference type="PaxDb" id="2903-EOD06597"/>
<dbReference type="RefSeq" id="XP_005759026.1">
    <property type="nucleotide sequence ID" value="XM_005758969.1"/>
</dbReference>
<dbReference type="KEGG" id="ehx:EMIHUDRAFT_453449"/>
<accession>A0A0D3I5R2</accession>